<gene>
    <name evidence="2" type="ORF">D915_009730</name>
</gene>
<evidence type="ECO:0000313" key="3">
    <source>
        <dbReference type="Proteomes" id="UP000230066"/>
    </source>
</evidence>
<accession>A0A4E0R1Z5</accession>
<keyword evidence="3" id="KW-1185">Reference proteome</keyword>
<name>A0A4E0R1Z5_FASHE</name>
<evidence type="ECO:0008006" key="4">
    <source>
        <dbReference type="Google" id="ProtNLM"/>
    </source>
</evidence>
<feature type="coiled-coil region" evidence="1">
    <location>
        <begin position="94"/>
        <end position="153"/>
    </location>
</feature>
<dbReference type="EMBL" id="JXXN02006367">
    <property type="protein sequence ID" value="THD19461.1"/>
    <property type="molecule type" value="Genomic_DNA"/>
</dbReference>
<evidence type="ECO:0000256" key="1">
    <source>
        <dbReference type="SAM" id="Coils"/>
    </source>
</evidence>
<proteinExistence type="predicted"/>
<organism evidence="2 3">
    <name type="scientific">Fasciola hepatica</name>
    <name type="common">Liver fluke</name>
    <dbReference type="NCBI Taxonomy" id="6192"/>
    <lineage>
        <taxon>Eukaryota</taxon>
        <taxon>Metazoa</taxon>
        <taxon>Spiralia</taxon>
        <taxon>Lophotrochozoa</taxon>
        <taxon>Platyhelminthes</taxon>
        <taxon>Trematoda</taxon>
        <taxon>Digenea</taxon>
        <taxon>Plagiorchiida</taxon>
        <taxon>Echinostomata</taxon>
        <taxon>Echinostomatoidea</taxon>
        <taxon>Fasciolidae</taxon>
        <taxon>Fasciola</taxon>
    </lineage>
</organism>
<comment type="caution">
    <text evidence="2">The sequence shown here is derived from an EMBL/GenBank/DDBJ whole genome shotgun (WGS) entry which is preliminary data.</text>
</comment>
<keyword evidence="1" id="KW-0175">Coiled coil</keyword>
<protein>
    <recommendedName>
        <fullName evidence="4">DUF4201 domain-containing protein</fullName>
    </recommendedName>
</protein>
<dbReference type="Proteomes" id="UP000230066">
    <property type="component" value="Unassembled WGS sequence"/>
</dbReference>
<evidence type="ECO:0000313" key="2">
    <source>
        <dbReference type="EMBL" id="THD19461.1"/>
    </source>
</evidence>
<dbReference type="AlphaFoldDB" id="A0A4E0R1Z5"/>
<sequence>MEDNAQCHYTVDIFNSFSYRERKNIIKSVNVSWHKLEKENEMFENFRSKITVDKYEDFHTIQEGTIRSFSVRFRSMSSTAVTGRSACLNAKQKCTVAQSVIDEVKHEIQAAEKKFERIQYEYKAILQATDVRLSEVRKNKAELSELIQSLILAGRPKRVLHDAFTKFQQDRLRKMQNLLQKFKADNLLLKSRVKLLTKHFKEKVFHGESTANVNIEDLRIRCKKSAAKFHRINSKLGRMKIMCIRQTQLLDKPKRALERETEKSKILRDQIQRRLELTAMTQERISRINEFSSGSTENSLLKDYRIPTASEFIDVYLEAKRLSHTKDILERKLNFGKMNMKMHRRMWSRVPKL</sequence>
<reference evidence="2" key="1">
    <citation type="submission" date="2019-03" db="EMBL/GenBank/DDBJ databases">
        <title>Improved annotation for the trematode Fasciola hepatica.</title>
        <authorList>
            <person name="Choi Y.-J."/>
            <person name="Martin J."/>
            <person name="Mitreva M."/>
        </authorList>
    </citation>
    <scope>NUCLEOTIDE SEQUENCE [LARGE SCALE GENOMIC DNA]</scope>
</reference>